<protein>
    <recommendedName>
        <fullName evidence="1">DUF1540 domain-containing protein</fullName>
    </recommendedName>
</protein>
<gene>
    <name evidence="2" type="ORF">J2Z20_000279</name>
</gene>
<proteinExistence type="predicted"/>
<dbReference type="Proteomes" id="UP001519273">
    <property type="component" value="Unassembled WGS sequence"/>
</dbReference>
<dbReference type="InterPro" id="IPR011437">
    <property type="entry name" value="DUF1540"/>
</dbReference>
<dbReference type="Pfam" id="PF07561">
    <property type="entry name" value="DUF1540"/>
    <property type="match status" value="1"/>
</dbReference>
<feature type="domain" description="DUF1540" evidence="1">
    <location>
        <begin position="16"/>
        <end position="77"/>
    </location>
</feature>
<comment type="caution">
    <text evidence="2">The sequence shown here is derived from an EMBL/GenBank/DDBJ whole genome shotgun (WGS) entry which is preliminary data.</text>
</comment>
<accession>A0ABS4GYS9</accession>
<dbReference type="EMBL" id="JAGGKP010000001">
    <property type="protein sequence ID" value="MBP1935418.1"/>
    <property type="molecule type" value="Genomic_DNA"/>
</dbReference>
<organism evidence="2 3">
    <name type="scientific">Paenibacillus sediminis</name>
    <dbReference type="NCBI Taxonomy" id="664909"/>
    <lineage>
        <taxon>Bacteria</taxon>
        <taxon>Bacillati</taxon>
        <taxon>Bacillota</taxon>
        <taxon>Bacilli</taxon>
        <taxon>Bacillales</taxon>
        <taxon>Paenibacillaceae</taxon>
        <taxon>Paenibacillus</taxon>
    </lineage>
</organism>
<evidence type="ECO:0000313" key="2">
    <source>
        <dbReference type="EMBL" id="MBP1935418.1"/>
    </source>
</evidence>
<sequence length="83" mass="9202">MVGEVMRMPNDTKPIVKCSVSNCTYWGAQNVCNADLIMIEIDKHAMKQLNEEFAGETFDSTHQDKAPTSSATCCHTFKLKSSS</sequence>
<name>A0ABS4GYS9_9BACL</name>
<evidence type="ECO:0000259" key="1">
    <source>
        <dbReference type="Pfam" id="PF07561"/>
    </source>
</evidence>
<evidence type="ECO:0000313" key="3">
    <source>
        <dbReference type="Proteomes" id="UP001519273"/>
    </source>
</evidence>
<reference evidence="2 3" key="1">
    <citation type="submission" date="2021-03" db="EMBL/GenBank/DDBJ databases">
        <title>Genomic Encyclopedia of Type Strains, Phase IV (KMG-IV): sequencing the most valuable type-strain genomes for metagenomic binning, comparative biology and taxonomic classification.</title>
        <authorList>
            <person name="Goeker M."/>
        </authorList>
    </citation>
    <scope>NUCLEOTIDE SEQUENCE [LARGE SCALE GENOMIC DNA]</scope>
    <source>
        <strain evidence="2 3">DSM 23491</strain>
    </source>
</reference>
<keyword evidence="3" id="KW-1185">Reference proteome</keyword>